<name>A0A377HLD7_GRIHO</name>
<organism evidence="2 3">
    <name type="scientific">Grimontia hollisae</name>
    <name type="common">Vibrio hollisae</name>
    <dbReference type="NCBI Taxonomy" id="673"/>
    <lineage>
        <taxon>Bacteria</taxon>
        <taxon>Pseudomonadati</taxon>
        <taxon>Pseudomonadota</taxon>
        <taxon>Gammaproteobacteria</taxon>
        <taxon>Vibrionales</taxon>
        <taxon>Vibrionaceae</taxon>
        <taxon>Grimontia</taxon>
    </lineage>
</organism>
<dbReference type="RefSeq" id="WP_115659558.1">
    <property type="nucleotide sequence ID" value="NZ_UGHD01000002.1"/>
</dbReference>
<sequence length="403" mass="47277">MKRSIESWCYDVFCLLSLYINVLLYIPLLVYGILKKEKEKGNVLFFPLFLSIVSFGFQPPYEFDLYRHYETFDQFCKFSYEISFIKDLYLPFLNYIGCYFGFTHKFIYVVTVFIYYFIVCFIIKDFFSGHNNDHIYVKFFLCAFLILNNNLVEISGLRFPASLSFSILYLWRETKGKKDLIQYVLLALSILSHFSMIILVVMNLAFKLSGSLFSRYKSIVAVSLSLILGLLLVKPFVSLLLVTVQNKIGFYIGAETYTSGEWGAERIEIQGYNSTGAFVERFKLYYNVFVLWVIIVILALSASFNSKNITRLTVFTCVCFIFIPFDTIYFRYQNIPQILSVFIIYEHRNNLKKFTICLLIILIFSKLILQYLIGFLSSYSIYIKSIILEYEIFNYGIFMQLLG</sequence>
<evidence type="ECO:0000313" key="3">
    <source>
        <dbReference type="Proteomes" id="UP000254512"/>
    </source>
</evidence>
<dbReference type="InterPro" id="IPR049458">
    <property type="entry name" value="EpsG-like"/>
</dbReference>
<feature type="transmembrane region" description="Helical" evidence="1">
    <location>
        <begin position="353"/>
        <end position="373"/>
    </location>
</feature>
<dbReference type="AlphaFoldDB" id="A0A377HLD7"/>
<feature type="transmembrane region" description="Helical" evidence="1">
    <location>
        <begin position="106"/>
        <end position="123"/>
    </location>
</feature>
<evidence type="ECO:0008006" key="4">
    <source>
        <dbReference type="Google" id="ProtNLM"/>
    </source>
</evidence>
<keyword evidence="1" id="KW-1133">Transmembrane helix</keyword>
<dbReference type="Proteomes" id="UP000254512">
    <property type="component" value="Unassembled WGS sequence"/>
</dbReference>
<proteinExistence type="predicted"/>
<protein>
    <recommendedName>
        <fullName evidence="4">EpsG family protein</fullName>
    </recommendedName>
</protein>
<evidence type="ECO:0000313" key="2">
    <source>
        <dbReference type="EMBL" id="STO56904.1"/>
    </source>
</evidence>
<dbReference type="EMBL" id="UGHD01000002">
    <property type="protein sequence ID" value="STO56904.1"/>
    <property type="molecule type" value="Genomic_DNA"/>
</dbReference>
<keyword evidence="1" id="KW-0472">Membrane</keyword>
<gene>
    <name evidence="2" type="ORF">NCTC11645_01279</name>
</gene>
<dbReference type="Pfam" id="PF14897">
    <property type="entry name" value="EpsG"/>
    <property type="match status" value="1"/>
</dbReference>
<keyword evidence="1" id="KW-0812">Transmembrane</keyword>
<accession>A0A377HLD7</accession>
<feature type="transmembrane region" description="Helical" evidence="1">
    <location>
        <begin position="12"/>
        <end position="31"/>
    </location>
</feature>
<feature type="transmembrane region" description="Helical" evidence="1">
    <location>
        <begin position="218"/>
        <end position="242"/>
    </location>
</feature>
<feature type="transmembrane region" description="Helical" evidence="1">
    <location>
        <begin position="284"/>
        <end position="303"/>
    </location>
</feature>
<feature type="transmembrane region" description="Helical" evidence="1">
    <location>
        <begin position="157"/>
        <end position="172"/>
    </location>
</feature>
<feature type="transmembrane region" description="Helical" evidence="1">
    <location>
        <begin position="184"/>
        <end position="206"/>
    </location>
</feature>
<reference evidence="2 3" key="1">
    <citation type="submission" date="2018-06" db="EMBL/GenBank/DDBJ databases">
        <authorList>
            <consortium name="Pathogen Informatics"/>
            <person name="Doyle S."/>
        </authorList>
    </citation>
    <scope>NUCLEOTIDE SEQUENCE [LARGE SCALE GENOMIC DNA]</scope>
    <source>
        <strain evidence="2 3">NCTC11645</strain>
    </source>
</reference>
<feature type="transmembrane region" description="Helical" evidence="1">
    <location>
        <begin position="43"/>
        <end position="61"/>
    </location>
</feature>
<evidence type="ECO:0000256" key="1">
    <source>
        <dbReference type="SAM" id="Phobius"/>
    </source>
</evidence>
<feature type="transmembrane region" description="Helical" evidence="1">
    <location>
        <begin position="309"/>
        <end position="332"/>
    </location>
</feature>